<dbReference type="EMBL" id="LXQA010883422">
    <property type="protein sequence ID" value="MCI75465.1"/>
    <property type="molecule type" value="Genomic_DNA"/>
</dbReference>
<reference evidence="1 2" key="1">
    <citation type="journal article" date="2018" name="Front. Plant Sci.">
        <title>Red Clover (Trifolium pratense) and Zigzag Clover (T. medium) - A Picture of Genomic Similarities and Differences.</title>
        <authorList>
            <person name="Dluhosova J."/>
            <person name="Istvanek J."/>
            <person name="Nedelnik J."/>
            <person name="Repkova J."/>
        </authorList>
    </citation>
    <scope>NUCLEOTIDE SEQUENCE [LARGE SCALE GENOMIC DNA]</scope>
    <source>
        <strain evidence="2">cv. 10/8</strain>
        <tissue evidence="1">Leaf</tissue>
    </source>
</reference>
<dbReference type="AlphaFoldDB" id="A0A392UUK0"/>
<protein>
    <submittedName>
        <fullName evidence="1">Uncharacterized protein</fullName>
    </submittedName>
</protein>
<accession>A0A392UUK0</accession>
<sequence>PHPPISRPVCQHYYWPQDHHAHPRYLNEKLPKHFIPRSGKHPPLKHNPTPP</sequence>
<comment type="caution">
    <text evidence="1">The sequence shown here is derived from an EMBL/GenBank/DDBJ whole genome shotgun (WGS) entry which is preliminary data.</text>
</comment>
<feature type="non-terminal residue" evidence="1">
    <location>
        <position position="1"/>
    </location>
</feature>
<evidence type="ECO:0000313" key="1">
    <source>
        <dbReference type="EMBL" id="MCI75465.1"/>
    </source>
</evidence>
<keyword evidence="2" id="KW-1185">Reference proteome</keyword>
<dbReference type="Proteomes" id="UP000265520">
    <property type="component" value="Unassembled WGS sequence"/>
</dbReference>
<name>A0A392UUK0_9FABA</name>
<organism evidence="1 2">
    <name type="scientific">Trifolium medium</name>
    <dbReference type="NCBI Taxonomy" id="97028"/>
    <lineage>
        <taxon>Eukaryota</taxon>
        <taxon>Viridiplantae</taxon>
        <taxon>Streptophyta</taxon>
        <taxon>Embryophyta</taxon>
        <taxon>Tracheophyta</taxon>
        <taxon>Spermatophyta</taxon>
        <taxon>Magnoliopsida</taxon>
        <taxon>eudicotyledons</taxon>
        <taxon>Gunneridae</taxon>
        <taxon>Pentapetalae</taxon>
        <taxon>rosids</taxon>
        <taxon>fabids</taxon>
        <taxon>Fabales</taxon>
        <taxon>Fabaceae</taxon>
        <taxon>Papilionoideae</taxon>
        <taxon>50 kb inversion clade</taxon>
        <taxon>NPAAA clade</taxon>
        <taxon>Hologalegina</taxon>
        <taxon>IRL clade</taxon>
        <taxon>Trifolieae</taxon>
        <taxon>Trifolium</taxon>
    </lineage>
</organism>
<evidence type="ECO:0000313" key="2">
    <source>
        <dbReference type="Proteomes" id="UP000265520"/>
    </source>
</evidence>
<proteinExistence type="predicted"/>